<dbReference type="GO" id="GO:0032259">
    <property type="term" value="P:methylation"/>
    <property type="evidence" value="ECO:0007669"/>
    <property type="project" value="UniProtKB-KW"/>
</dbReference>
<keyword evidence="1 4" id="KW-0489">Methyltransferase</keyword>
<dbReference type="Proteomes" id="UP000501982">
    <property type="component" value="Chromosome"/>
</dbReference>
<dbReference type="InterPro" id="IPR036086">
    <property type="entry name" value="ParB/Sulfiredoxin_sf"/>
</dbReference>
<evidence type="ECO:0000256" key="2">
    <source>
        <dbReference type="ARBA" id="ARBA00022679"/>
    </source>
</evidence>
<dbReference type="SUPFAM" id="SSF110849">
    <property type="entry name" value="ParB/Sulfiredoxin"/>
    <property type="match status" value="1"/>
</dbReference>
<name>A0A7L5EHG7_PARDI</name>
<dbReference type="GO" id="GO:0008170">
    <property type="term" value="F:N-methyltransferase activity"/>
    <property type="evidence" value="ECO:0007669"/>
    <property type="project" value="InterPro"/>
</dbReference>
<evidence type="ECO:0000313" key="4">
    <source>
        <dbReference type="EMBL" id="QJE30726.1"/>
    </source>
</evidence>
<dbReference type="GO" id="GO:0003677">
    <property type="term" value="F:DNA binding"/>
    <property type="evidence" value="ECO:0007669"/>
    <property type="project" value="InterPro"/>
</dbReference>
<feature type="domain" description="DNA methylase N-4/N-6" evidence="3">
    <location>
        <begin position="357"/>
        <end position="508"/>
    </location>
</feature>
<dbReference type="EMBL" id="CP051672">
    <property type="protein sequence ID" value="QJE30726.1"/>
    <property type="molecule type" value="Genomic_DNA"/>
</dbReference>
<dbReference type="SUPFAM" id="SSF53335">
    <property type="entry name" value="S-adenosyl-L-methionine-dependent methyltransferases"/>
    <property type="match status" value="2"/>
</dbReference>
<organism evidence="4 5">
    <name type="scientific">Parabacteroides distasonis</name>
    <dbReference type="NCBI Taxonomy" id="823"/>
    <lineage>
        <taxon>Bacteria</taxon>
        <taxon>Pseudomonadati</taxon>
        <taxon>Bacteroidota</taxon>
        <taxon>Bacteroidia</taxon>
        <taxon>Bacteroidales</taxon>
        <taxon>Tannerellaceae</taxon>
        <taxon>Parabacteroides</taxon>
    </lineage>
</organism>
<dbReference type="InterPro" id="IPR029063">
    <property type="entry name" value="SAM-dependent_MTases_sf"/>
</dbReference>
<reference evidence="4 5" key="1">
    <citation type="submission" date="2020-04" db="EMBL/GenBank/DDBJ databases">
        <title>Complete Genomes and Methylome analysis of CBBP consortium that reverse antibiotic-induced susceptibility to vancomycin-resistant Enterococcus faecium infection.</title>
        <authorList>
            <person name="Fomenkov A."/>
            <person name="Zhang Z."/>
            <person name="Pamer E."/>
            <person name="Roberts R.J."/>
        </authorList>
    </citation>
    <scope>NUCLEOTIDE SEQUENCE [LARGE SCALE GENOMIC DNA]</scope>
    <source>
        <strain evidence="5">CBBP</strain>
    </source>
</reference>
<dbReference type="InterPro" id="IPR002941">
    <property type="entry name" value="DNA_methylase_N4/N6"/>
</dbReference>
<evidence type="ECO:0000313" key="5">
    <source>
        <dbReference type="Proteomes" id="UP000501982"/>
    </source>
</evidence>
<accession>A0A7L5EHG7</accession>
<keyword evidence="2 4" id="KW-0808">Transferase</keyword>
<evidence type="ECO:0000259" key="3">
    <source>
        <dbReference type="Pfam" id="PF01555"/>
    </source>
</evidence>
<proteinExistence type="predicted"/>
<sequence>MNTETVHLSQIQVNGANPRIIKDDKFEKLIKSILILPKMLELRPIVVDNTFTVLGGNMRLRALSAIAEMSPAEIDTRLGKCSGYAQKTEAERDLLRNHWEKWLDNPTAHVIKASELSDTEQREFIIKDNVGYGEWDMEALANEWDTEELVDWGLDLWEENKSSENTDSSPRPNSAPESSLFDRFVVPPFSILDTRKGYWQDRKKKWYDIIGDMGESRNDTLVTSLEIKYKDLYQRTREHRKELGISFKEYIEKYVPKEDLEREQSKIVAQGVSILDPVMAEIVCRWFGFKNCQTFDCFAGDSVFGFVSAYLGNQFTGIELREQQANLNNERVAEMTARYICDDGQNVAKHIEPESQDLLFSCPPYFDLEVYSDLPNDASNQGSYEDFIQILRNAFTAAVGCLKKNRFAVICVGDVRDRKTGFYYDFCGDIKRIFREAGVLLYNEIVLVEQTASTALRAARYMETRKVAKTHQHILVFFKGNPKDIKKEYPKIEYTDEDMVQFEATETSSENETTEND</sequence>
<protein>
    <submittedName>
        <fullName evidence="4">Site-specific DNA-methyltransferase</fullName>
    </submittedName>
</protein>
<gene>
    <name evidence="4" type="ORF">HHO38_21710</name>
</gene>
<evidence type="ECO:0000256" key="1">
    <source>
        <dbReference type="ARBA" id="ARBA00022603"/>
    </source>
</evidence>
<dbReference type="Pfam" id="PF01555">
    <property type="entry name" value="N6_N4_Mtase"/>
    <property type="match status" value="1"/>
</dbReference>
<dbReference type="AlphaFoldDB" id="A0A7L5EHG7"/>
<dbReference type="RefSeq" id="WP_170106434.1">
    <property type="nucleotide sequence ID" value="NZ_CP051672.1"/>
</dbReference>
<dbReference type="Gene3D" id="3.40.50.150">
    <property type="entry name" value="Vaccinia Virus protein VP39"/>
    <property type="match status" value="1"/>
</dbReference>